<organism evidence="2 3">
    <name type="scientific">Flavobacterium faecale</name>
    <dbReference type="NCBI Taxonomy" id="1355330"/>
    <lineage>
        <taxon>Bacteria</taxon>
        <taxon>Pseudomonadati</taxon>
        <taxon>Bacteroidota</taxon>
        <taxon>Flavobacteriia</taxon>
        <taxon>Flavobacteriales</taxon>
        <taxon>Flavobacteriaceae</taxon>
        <taxon>Flavobacterium</taxon>
    </lineage>
</organism>
<dbReference type="Gene3D" id="3.40.50.11350">
    <property type="match status" value="1"/>
</dbReference>
<accession>A0A2S1LCJ3</accession>
<dbReference type="AlphaFoldDB" id="A0A2S1LCJ3"/>
<dbReference type="InterPro" id="IPR045573">
    <property type="entry name" value="Fut8_N_cat"/>
</dbReference>
<dbReference type="Proteomes" id="UP000244527">
    <property type="component" value="Chromosome"/>
</dbReference>
<reference evidence="2 3" key="1">
    <citation type="submission" date="2017-04" db="EMBL/GenBank/DDBJ databases">
        <title>Compelte genome sequence of WV33.</title>
        <authorList>
            <person name="Lee P.C."/>
        </authorList>
    </citation>
    <scope>NUCLEOTIDE SEQUENCE [LARGE SCALE GENOMIC DNA]</scope>
    <source>
        <strain evidence="2 3">WV33</strain>
    </source>
</reference>
<evidence type="ECO:0000313" key="3">
    <source>
        <dbReference type="Proteomes" id="UP000244527"/>
    </source>
</evidence>
<keyword evidence="3" id="KW-1185">Reference proteome</keyword>
<dbReference type="PANTHER" id="PTHR13132">
    <property type="entry name" value="ALPHA- 1,6 -FUCOSYLTRANSFERASE"/>
    <property type="match status" value="1"/>
</dbReference>
<dbReference type="GO" id="GO:0046921">
    <property type="term" value="F:alpha-(1-&gt;6)-fucosyltransferase activity"/>
    <property type="evidence" value="ECO:0007669"/>
    <property type="project" value="TreeGrafter"/>
</dbReference>
<dbReference type="RefSeq" id="WP_108740400.1">
    <property type="nucleotide sequence ID" value="NZ_CP020918.1"/>
</dbReference>
<feature type="domain" description="Alpha-(1,6)-fucosyltransferase N- and catalytic" evidence="1">
    <location>
        <begin position="142"/>
        <end position="290"/>
    </location>
</feature>
<gene>
    <name evidence="2" type="ORF">FFWV33_07900</name>
</gene>
<name>A0A2S1LCJ3_9FLAO</name>
<dbReference type="EMBL" id="CP020918">
    <property type="protein sequence ID" value="AWG21462.1"/>
    <property type="molecule type" value="Genomic_DNA"/>
</dbReference>
<dbReference type="GO" id="GO:0006487">
    <property type="term" value="P:protein N-linked glycosylation"/>
    <property type="evidence" value="ECO:0007669"/>
    <property type="project" value="TreeGrafter"/>
</dbReference>
<evidence type="ECO:0000259" key="1">
    <source>
        <dbReference type="Pfam" id="PF19745"/>
    </source>
</evidence>
<protein>
    <recommendedName>
        <fullName evidence="1">Alpha-(1,6)-fucosyltransferase N- and catalytic domain-containing protein</fullName>
    </recommendedName>
</protein>
<dbReference type="Pfam" id="PF19745">
    <property type="entry name" value="FUT8_N_cat"/>
    <property type="match status" value="1"/>
</dbReference>
<sequence length="310" mass="36830">MLELYRQNYQLTNKTFAKKELIYPLGTRGFFSEVNNLALIVLYCLQNEINLKLYSKKWSGGNWNDYFNPLIEEYKGLIPVPIDMYIESRRDKCFKKYHRLFKKRIIIQDQIWNDMRNEKFTTSHFYFPNLGIDGSIFEVKRQIIKLLFDFNLRTSTEITIQDTELNKVIKESCGFHIRRGDKVSGKSKEAESFEIDSYLDKALQVNPNISTFTLCTDDYDVVNNFKTTYPHFQIISLCPPTRNGYFQKEYNSKQKKSEIRNEVINILKDSNLLINSKYFVGTYSSNVARYVVLMRNREECYSIDDEWNPY</sequence>
<dbReference type="KEGG" id="ffa:FFWV33_07900"/>
<dbReference type="PANTHER" id="PTHR13132:SF29">
    <property type="entry name" value="ALPHA-(1,6)-FUCOSYLTRANSFERASE"/>
    <property type="match status" value="1"/>
</dbReference>
<evidence type="ECO:0000313" key="2">
    <source>
        <dbReference type="EMBL" id="AWG21462.1"/>
    </source>
</evidence>
<dbReference type="OrthoDB" id="1035290at2"/>
<proteinExistence type="predicted"/>